<evidence type="ECO:0000313" key="2">
    <source>
        <dbReference type="Proteomes" id="UP000052946"/>
    </source>
</evidence>
<dbReference type="RefSeq" id="WP_274520984.1">
    <property type="nucleotide sequence ID" value="NZ_BBXV01000083.1"/>
</dbReference>
<protein>
    <submittedName>
        <fullName evidence="1">Uncharacterized protein</fullName>
    </submittedName>
</protein>
<comment type="caution">
    <text evidence="1">The sequence shown here is derived from an EMBL/GenBank/DDBJ whole genome shotgun (WGS) entry which is preliminary data.</text>
</comment>
<sequence>MGLVIKEMKKKGYKGQVKEFQDDVTSSKSYDEELVKIMNWVHVK</sequence>
<organism evidence="1 2">
    <name type="scientific">Oceanobacillus picturae</name>
    <dbReference type="NCBI Taxonomy" id="171693"/>
    <lineage>
        <taxon>Bacteria</taxon>
        <taxon>Bacillati</taxon>
        <taxon>Bacillota</taxon>
        <taxon>Bacilli</taxon>
        <taxon>Bacillales</taxon>
        <taxon>Bacillaceae</taxon>
        <taxon>Oceanobacillus</taxon>
    </lineage>
</organism>
<dbReference type="EMBL" id="BBXV01000083">
    <property type="protein sequence ID" value="GAQ19931.1"/>
    <property type="molecule type" value="Genomic_DNA"/>
</dbReference>
<accession>A0A0U9HBZ2</accession>
<reference evidence="1 2" key="2">
    <citation type="journal article" date="2016" name="Genome Announc.">
        <title>Draft Genome Sequence of Oceanobacillus picturae Heshi-B3, Isolated from Fermented Rice Bran in a Traditional Japanese Seafood Dish.</title>
        <authorList>
            <person name="Akuzawa S."/>
            <person name="Nagaoka J."/>
            <person name="Kanekatsu M."/>
            <person name="Kanesaki Y."/>
            <person name="Suzuki T."/>
        </authorList>
    </citation>
    <scope>NUCLEOTIDE SEQUENCE [LARGE SCALE GENOMIC DNA]</scope>
    <source>
        <strain evidence="1 2">Heshi-B3</strain>
    </source>
</reference>
<name>A0A0U9HBZ2_9BACI</name>
<gene>
    <name evidence="1" type="ORF">OPHB3_3916</name>
</gene>
<proteinExistence type="predicted"/>
<dbReference type="Proteomes" id="UP000052946">
    <property type="component" value="Unassembled WGS sequence"/>
</dbReference>
<evidence type="ECO:0000313" key="1">
    <source>
        <dbReference type="EMBL" id="GAQ19931.1"/>
    </source>
</evidence>
<dbReference type="AlphaFoldDB" id="A0A0U9HBZ2"/>
<reference evidence="2" key="1">
    <citation type="submission" date="2015-07" db="EMBL/GenBank/DDBJ databases">
        <title>Draft Genome Sequence of Oceanobacillus picturae Heshi-B3 that Was Isolated from Fermented Rice Bran with Aging Salted Mackerel, Which Was Named Heshiko as Traditional Fermented Seafood in Japan.</title>
        <authorList>
            <person name="Akuzawa S."/>
            <person name="Nakagawa J."/>
            <person name="Kanekatsu T."/>
            <person name="Kanesaki Y."/>
            <person name="Suzuki T."/>
        </authorList>
    </citation>
    <scope>NUCLEOTIDE SEQUENCE [LARGE SCALE GENOMIC DNA]</scope>
    <source>
        <strain evidence="2">Heshi-B3</strain>
    </source>
</reference>